<comment type="domain">
    <text evidence="5">The RxLR-dEER motif acts to carry the protein into the host cell cytoplasm through binding to cell surface phosphatidylinositol-3-phosphate.</text>
</comment>
<evidence type="ECO:0000256" key="3">
    <source>
        <dbReference type="ARBA" id="ARBA00022525"/>
    </source>
</evidence>
<keyword evidence="4 5" id="KW-0732">Signal</keyword>
<comment type="subcellular location">
    <subcellularLocation>
        <location evidence="1 5">Secreted</location>
    </subcellularLocation>
</comment>
<feature type="compositionally biased region" description="Acidic residues" evidence="6">
    <location>
        <begin position="52"/>
        <end position="63"/>
    </location>
</feature>
<keyword evidence="3 5" id="KW-0964">Secreted</keyword>
<sequence>MRLSQILVIAVASFLFASDTVAAATSNQAKISKMAQGNPSQRNLRGNKYLVEEEEDQSEDSVDVEERGYTTHDEEDLEERGPLSSIQVDKLDAIARGWGTTYERVAMGLSSISKEKATALLNLRDAYIKSKARSIDKANTKILHLNSS</sequence>
<evidence type="ECO:0000256" key="6">
    <source>
        <dbReference type="SAM" id="MobiDB-lite"/>
    </source>
</evidence>
<comment type="similarity">
    <text evidence="2 5">Belongs to the RxLR effector family.</text>
</comment>
<feature type="chain" id="PRO_5042272819" description="RxLR effector protein" evidence="5">
    <location>
        <begin position="24"/>
        <end position="148"/>
    </location>
</feature>
<feature type="signal peptide" evidence="5">
    <location>
        <begin position="1"/>
        <end position="23"/>
    </location>
</feature>
<dbReference type="InterPro" id="IPR031825">
    <property type="entry name" value="RXLR"/>
</dbReference>
<evidence type="ECO:0000256" key="4">
    <source>
        <dbReference type="ARBA" id="ARBA00022729"/>
    </source>
</evidence>
<accession>A0AAD9LCB4</accession>
<dbReference type="Pfam" id="PF16810">
    <property type="entry name" value="RXLR"/>
    <property type="match status" value="1"/>
</dbReference>
<comment type="caution">
    <text evidence="7">The sequence shown here is derived from an EMBL/GenBank/DDBJ whole genome shotgun (WGS) entry which is preliminary data.</text>
</comment>
<proteinExistence type="inferred from homology"/>
<dbReference type="Proteomes" id="UP001259832">
    <property type="component" value="Unassembled WGS sequence"/>
</dbReference>
<evidence type="ECO:0000256" key="1">
    <source>
        <dbReference type="ARBA" id="ARBA00004613"/>
    </source>
</evidence>
<keyword evidence="8" id="KW-1185">Reference proteome</keyword>
<feature type="region of interest" description="Disordered" evidence="6">
    <location>
        <begin position="51"/>
        <end position="82"/>
    </location>
</feature>
<organism evidence="7 8">
    <name type="scientific">Phytophthora citrophthora</name>
    <dbReference type="NCBI Taxonomy" id="4793"/>
    <lineage>
        <taxon>Eukaryota</taxon>
        <taxon>Sar</taxon>
        <taxon>Stramenopiles</taxon>
        <taxon>Oomycota</taxon>
        <taxon>Peronosporomycetes</taxon>
        <taxon>Peronosporales</taxon>
        <taxon>Peronosporaceae</taxon>
        <taxon>Phytophthora</taxon>
    </lineage>
</organism>
<evidence type="ECO:0000256" key="2">
    <source>
        <dbReference type="ARBA" id="ARBA00010400"/>
    </source>
</evidence>
<comment type="function">
    <text evidence="5">Effector that suppresses plant defense responses during pathogen infection.</text>
</comment>
<gene>
    <name evidence="7" type="ORF">P3T76_014348</name>
</gene>
<evidence type="ECO:0000313" key="7">
    <source>
        <dbReference type="EMBL" id="KAK1930114.1"/>
    </source>
</evidence>
<reference evidence="7" key="1">
    <citation type="submission" date="2023-08" db="EMBL/GenBank/DDBJ databases">
        <title>Reference Genome Resource for the Citrus Pathogen Phytophthora citrophthora.</title>
        <authorList>
            <person name="Moller H."/>
            <person name="Coetzee B."/>
            <person name="Rose L.J."/>
            <person name="Van Niekerk J.M."/>
        </authorList>
    </citation>
    <scope>NUCLEOTIDE SEQUENCE</scope>
    <source>
        <strain evidence="7">STE-U-9442</strain>
    </source>
</reference>
<dbReference type="EMBL" id="JASMQC010000041">
    <property type="protein sequence ID" value="KAK1930114.1"/>
    <property type="molecule type" value="Genomic_DNA"/>
</dbReference>
<protein>
    <recommendedName>
        <fullName evidence="5">RxLR effector protein</fullName>
    </recommendedName>
</protein>
<evidence type="ECO:0000313" key="8">
    <source>
        <dbReference type="Proteomes" id="UP001259832"/>
    </source>
</evidence>
<evidence type="ECO:0000256" key="5">
    <source>
        <dbReference type="RuleBase" id="RU367124"/>
    </source>
</evidence>
<dbReference type="AlphaFoldDB" id="A0AAD9LCB4"/>
<name>A0AAD9LCB4_9STRA</name>